<organism evidence="2 3">
    <name type="scientific">Rhodocytophaga rosea</name>
    <dbReference type="NCBI Taxonomy" id="2704465"/>
    <lineage>
        <taxon>Bacteria</taxon>
        <taxon>Pseudomonadati</taxon>
        <taxon>Bacteroidota</taxon>
        <taxon>Cytophagia</taxon>
        <taxon>Cytophagales</taxon>
        <taxon>Rhodocytophagaceae</taxon>
        <taxon>Rhodocytophaga</taxon>
    </lineage>
</organism>
<evidence type="ECO:0000313" key="2">
    <source>
        <dbReference type="EMBL" id="QHT71926.1"/>
    </source>
</evidence>
<accession>A0A6C0GV87</accession>
<dbReference type="Gene3D" id="2.40.50.1020">
    <property type="entry name" value="LytTr DNA-binding domain"/>
    <property type="match status" value="1"/>
</dbReference>
<dbReference type="KEGG" id="rhoz:GXP67_07635"/>
<dbReference type="Proteomes" id="UP000480178">
    <property type="component" value="Chromosome"/>
</dbReference>
<dbReference type="EMBL" id="CP048222">
    <property type="protein sequence ID" value="QHT71926.1"/>
    <property type="molecule type" value="Genomic_DNA"/>
</dbReference>
<dbReference type="PROSITE" id="PS50930">
    <property type="entry name" value="HTH_LYTTR"/>
    <property type="match status" value="1"/>
</dbReference>
<feature type="domain" description="HTH LytTR-type" evidence="1">
    <location>
        <begin position="1"/>
        <end position="94"/>
    </location>
</feature>
<keyword evidence="3" id="KW-1185">Reference proteome</keyword>
<dbReference type="InterPro" id="IPR007492">
    <property type="entry name" value="LytTR_DNA-bd_dom"/>
</dbReference>
<protein>
    <submittedName>
        <fullName evidence="2">LytTR family transcriptional regulator</fullName>
    </submittedName>
</protein>
<gene>
    <name evidence="2" type="ORF">GXP67_07635</name>
</gene>
<dbReference type="GO" id="GO:0003677">
    <property type="term" value="F:DNA binding"/>
    <property type="evidence" value="ECO:0007669"/>
    <property type="project" value="InterPro"/>
</dbReference>
<dbReference type="SMART" id="SM00850">
    <property type="entry name" value="LytTR"/>
    <property type="match status" value="1"/>
</dbReference>
<reference evidence="2 3" key="1">
    <citation type="submission" date="2020-01" db="EMBL/GenBank/DDBJ databases">
        <authorList>
            <person name="Kim M.K."/>
        </authorList>
    </citation>
    <scope>NUCLEOTIDE SEQUENCE [LARGE SCALE GENOMIC DNA]</scope>
    <source>
        <strain evidence="2 3">172606-1</strain>
    </source>
</reference>
<evidence type="ECO:0000259" key="1">
    <source>
        <dbReference type="PROSITE" id="PS50930"/>
    </source>
</evidence>
<dbReference type="AlphaFoldDB" id="A0A6C0GV87"/>
<sequence length="94" mass="10845">MLCLYSEEKETFVLTHDNKTYLIDLSLDKLAEQLPASLFFRANRKFIVAATIVNSMQADTYGKLLVHLKAHPKLPPNLTISRDKAPAFRQWLKR</sequence>
<dbReference type="Pfam" id="PF04397">
    <property type="entry name" value="LytTR"/>
    <property type="match status" value="1"/>
</dbReference>
<proteinExistence type="predicted"/>
<name>A0A6C0GV87_9BACT</name>
<evidence type="ECO:0000313" key="3">
    <source>
        <dbReference type="Proteomes" id="UP000480178"/>
    </source>
</evidence>